<protein>
    <submittedName>
        <fullName evidence="2">Uncharacterized protein</fullName>
    </submittedName>
</protein>
<feature type="region of interest" description="Disordered" evidence="1">
    <location>
        <begin position="1"/>
        <end position="20"/>
    </location>
</feature>
<name>A0A7J0FYJ9_9ERIC</name>
<dbReference type="Proteomes" id="UP000585474">
    <property type="component" value="Unassembled WGS sequence"/>
</dbReference>
<reference evidence="2 3" key="1">
    <citation type="submission" date="2019-07" db="EMBL/GenBank/DDBJ databases">
        <title>De Novo Assembly of kiwifruit Actinidia rufa.</title>
        <authorList>
            <person name="Sugita-Konishi S."/>
            <person name="Sato K."/>
            <person name="Mori E."/>
            <person name="Abe Y."/>
            <person name="Kisaki G."/>
            <person name="Hamano K."/>
            <person name="Suezawa K."/>
            <person name="Otani M."/>
            <person name="Fukuda T."/>
            <person name="Manabe T."/>
            <person name="Gomi K."/>
            <person name="Tabuchi M."/>
            <person name="Akimitsu K."/>
            <person name="Kataoka I."/>
        </authorList>
    </citation>
    <scope>NUCLEOTIDE SEQUENCE [LARGE SCALE GENOMIC DNA]</scope>
    <source>
        <strain evidence="3">cv. Fuchu</strain>
    </source>
</reference>
<dbReference type="EMBL" id="BJWL01000015">
    <property type="protein sequence ID" value="GFZ03008.1"/>
    <property type="molecule type" value="Genomic_DNA"/>
</dbReference>
<accession>A0A7J0FYJ9</accession>
<evidence type="ECO:0000313" key="2">
    <source>
        <dbReference type="EMBL" id="GFZ03008.1"/>
    </source>
</evidence>
<keyword evidence="3" id="KW-1185">Reference proteome</keyword>
<dbReference type="AlphaFoldDB" id="A0A7J0FYJ9"/>
<organism evidence="2 3">
    <name type="scientific">Actinidia rufa</name>
    <dbReference type="NCBI Taxonomy" id="165716"/>
    <lineage>
        <taxon>Eukaryota</taxon>
        <taxon>Viridiplantae</taxon>
        <taxon>Streptophyta</taxon>
        <taxon>Embryophyta</taxon>
        <taxon>Tracheophyta</taxon>
        <taxon>Spermatophyta</taxon>
        <taxon>Magnoliopsida</taxon>
        <taxon>eudicotyledons</taxon>
        <taxon>Gunneridae</taxon>
        <taxon>Pentapetalae</taxon>
        <taxon>asterids</taxon>
        <taxon>Ericales</taxon>
        <taxon>Actinidiaceae</taxon>
        <taxon>Actinidia</taxon>
    </lineage>
</organism>
<feature type="region of interest" description="Disordered" evidence="1">
    <location>
        <begin position="30"/>
        <end position="100"/>
    </location>
</feature>
<sequence>MVGLTEARSPGETPTDQLCDFRGFRFQRDCHDSAQPKEREKDFGFGKERPFRKILDPLPKMPLSNKESKEPQGKHAKGKVDNEGDDSGNEAVSPTKKPVKGILKCRNATITDSSTDFITDGTKMTSF</sequence>
<proteinExistence type="predicted"/>
<feature type="compositionally biased region" description="Basic and acidic residues" evidence="1">
    <location>
        <begin position="66"/>
        <end position="82"/>
    </location>
</feature>
<evidence type="ECO:0000256" key="1">
    <source>
        <dbReference type="SAM" id="MobiDB-lite"/>
    </source>
</evidence>
<comment type="caution">
    <text evidence="2">The sequence shown here is derived from an EMBL/GenBank/DDBJ whole genome shotgun (WGS) entry which is preliminary data.</text>
</comment>
<feature type="compositionally biased region" description="Basic and acidic residues" evidence="1">
    <location>
        <begin position="30"/>
        <end position="55"/>
    </location>
</feature>
<gene>
    <name evidence="2" type="ORF">Acr_15g0016160</name>
</gene>
<evidence type="ECO:0000313" key="3">
    <source>
        <dbReference type="Proteomes" id="UP000585474"/>
    </source>
</evidence>